<dbReference type="GO" id="GO:0006355">
    <property type="term" value="P:regulation of DNA-templated transcription"/>
    <property type="evidence" value="ECO:0007669"/>
    <property type="project" value="InterPro"/>
</dbReference>
<feature type="domain" description="OmpR/PhoB-type" evidence="10">
    <location>
        <begin position="147"/>
        <end position="247"/>
    </location>
</feature>
<gene>
    <name evidence="11" type="ORF">SAMN04487970_1011139</name>
</gene>
<evidence type="ECO:0000256" key="1">
    <source>
        <dbReference type="ARBA" id="ARBA00004496"/>
    </source>
</evidence>
<keyword evidence="12" id="KW-1185">Reference proteome</keyword>
<comment type="subcellular location">
    <subcellularLocation>
        <location evidence="1">Cytoplasm</location>
    </subcellularLocation>
</comment>
<sequence>MPGALLSVNTAGSERSCKAAVNKTILMVDDEAKIRDVVTSYLQKDGYRTLESASGSEALDVLEREAVDLVILDLMLPDMSGEEVCRRIRQRSSLPVLMLTAKVSENDRVTGLSIGADDYVLKPFSPREVAARVRAILRRTQDDALLADRMAFGGELVILTLKREVYKQGDPVALTPNEYKLLLTLARHPERCFTRDELIEKVLGFDFEGDERTIDQHVKNLRQKIEPVPKAPRYIVTVYGAGYRFAGGALP</sequence>
<evidence type="ECO:0000256" key="2">
    <source>
        <dbReference type="ARBA" id="ARBA00022553"/>
    </source>
</evidence>
<name>A0A1G4R480_9BACL</name>
<evidence type="ECO:0000256" key="5">
    <source>
        <dbReference type="ARBA" id="ARBA00023125"/>
    </source>
</evidence>
<keyword evidence="5 8" id="KW-0238">DNA-binding</keyword>
<dbReference type="Gene3D" id="1.10.10.10">
    <property type="entry name" value="Winged helix-like DNA-binding domain superfamily/Winged helix DNA-binding domain"/>
    <property type="match status" value="1"/>
</dbReference>
<feature type="domain" description="Response regulatory" evidence="9">
    <location>
        <begin position="24"/>
        <end position="137"/>
    </location>
</feature>
<dbReference type="Gene3D" id="6.10.250.690">
    <property type="match status" value="1"/>
</dbReference>
<dbReference type="SUPFAM" id="SSF46894">
    <property type="entry name" value="C-terminal effector domain of the bipartite response regulators"/>
    <property type="match status" value="1"/>
</dbReference>
<dbReference type="GO" id="GO:0000156">
    <property type="term" value="F:phosphorelay response regulator activity"/>
    <property type="evidence" value="ECO:0007669"/>
    <property type="project" value="TreeGrafter"/>
</dbReference>
<evidence type="ECO:0000259" key="9">
    <source>
        <dbReference type="PROSITE" id="PS50110"/>
    </source>
</evidence>
<keyword evidence="2 7" id="KW-0597">Phosphoprotein</keyword>
<dbReference type="Pfam" id="PF00486">
    <property type="entry name" value="Trans_reg_C"/>
    <property type="match status" value="1"/>
</dbReference>
<dbReference type="EMBL" id="FMTT01000011">
    <property type="protein sequence ID" value="SCW51518.1"/>
    <property type="molecule type" value="Genomic_DNA"/>
</dbReference>
<evidence type="ECO:0000256" key="7">
    <source>
        <dbReference type="PROSITE-ProRule" id="PRU00169"/>
    </source>
</evidence>
<dbReference type="InterPro" id="IPR001867">
    <property type="entry name" value="OmpR/PhoB-type_DNA-bd"/>
</dbReference>
<dbReference type="InterPro" id="IPR011006">
    <property type="entry name" value="CheY-like_superfamily"/>
</dbReference>
<proteinExistence type="predicted"/>
<protein>
    <submittedName>
        <fullName evidence="11">DNA-binding response regulator, OmpR family, contains REC and winged-helix (WHTH) domain</fullName>
    </submittedName>
</protein>
<evidence type="ECO:0000256" key="4">
    <source>
        <dbReference type="ARBA" id="ARBA00023015"/>
    </source>
</evidence>
<feature type="DNA-binding region" description="OmpR/PhoB-type" evidence="8">
    <location>
        <begin position="147"/>
        <end position="247"/>
    </location>
</feature>
<dbReference type="SUPFAM" id="SSF52172">
    <property type="entry name" value="CheY-like"/>
    <property type="match status" value="1"/>
</dbReference>
<dbReference type="FunFam" id="1.10.10.10:FF:000018">
    <property type="entry name" value="DNA-binding response regulator ResD"/>
    <property type="match status" value="1"/>
</dbReference>
<dbReference type="PANTHER" id="PTHR48111">
    <property type="entry name" value="REGULATOR OF RPOS"/>
    <property type="match status" value="1"/>
</dbReference>
<dbReference type="Gene3D" id="3.40.50.2300">
    <property type="match status" value="1"/>
</dbReference>
<dbReference type="AlphaFoldDB" id="A0A1G4R480"/>
<dbReference type="InterPro" id="IPR036388">
    <property type="entry name" value="WH-like_DNA-bd_sf"/>
</dbReference>
<dbReference type="STRING" id="624147.SAMN04487970_1011139"/>
<dbReference type="CDD" id="cd00383">
    <property type="entry name" value="trans_reg_C"/>
    <property type="match status" value="1"/>
</dbReference>
<keyword evidence="6" id="KW-0804">Transcription</keyword>
<organism evidence="11 12">
    <name type="scientific">Paenibacillus tianmuensis</name>
    <dbReference type="NCBI Taxonomy" id="624147"/>
    <lineage>
        <taxon>Bacteria</taxon>
        <taxon>Bacillati</taxon>
        <taxon>Bacillota</taxon>
        <taxon>Bacilli</taxon>
        <taxon>Bacillales</taxon>
        <taxon>Paenibacillaceae</taxon>
        <taxon>Paenibacillus</taxon>
    </lineage>
</organism>
<dbReference type="GO" id="GO:0032993">
    <property type="term" value="C:protein-DNA complex"/>
    <property type="evidence" value="ECO:0007669"/>
    <property type="project" value="TreeGrafter"/>
</dbReference>
<evidence type="ECO:0000256" key="3">
    <source>
        <dbReference type="ARBA" id="ARBA00023012"/>
    </source>
</evidence>
<evidence type="ECO:0000313" key="11">
    <source>
        <dbReference type="EMBL" id="SCW51518.1"/>
    </source>
</evidence>
<dbReference type="SMART" id="SM00448">
    <property type="entry name" value="REC"/>
    <property type="match status" value="1"/>
</dbReference>
<dbReference type="InterPro" id="IPR016032">
    <property type="entry name" value="Sig_transdc_resp-reg_C-effctor"/>
</dbReference>
<dbReference type="PROSITE" id="PS51755">
    <property type="entry name" value="OMPR_PHOB"/>
    <property type="match status" value="1"/>
</dbReference>
<evidence type="ECO:0000313" key="12">
    <source>
        <dbReference type="Proteomes" id="UP000198601"/>
    </source>
</evidence>
<dbReference type="PROSITE" id="PS50110">
    <property type="entry name" value="RESPONSE_REGULATORY"/>
    <property type="match status" value="1"/>
</dbReference>
<accession>A0A1G4R480</accession>
<evidence type="ECO:0000259" key="10">
    <source>
        <dbReference type="PROSITE" id="PS51755"/>
    </source>
</evidence>
<keyword evidence="3" id="KW-0902">Two-component regulatory system</keyword>
<evidence type="ECO:0000256" key="6">
    <source>
        <dbReference type="ARBA" id="ARBA00023163"/>
    </source>
</evidence>
<dbReference type="PANTHER" id="PTHR48111:SF73">
    <property type="entry name" value="ALKALINE PHOSPHATASE SYNTHESIS TRANSCRIPTIONAL REGULATORY PROTEIN PHOP"/>
    <property type="match status" value="1"/>
</dbReference>
<feature type="modified residue" description="4-aspartylphosphate" evidence="7">
    <location>
        <position position="73"/>
    </location>
</feature>
<keyword evidence="4" id="KW-0805">Transcription regulation</keyword>
<dbReference type="InterPro" id="IPR001789">
    <property type="entry name" value="Sig_transdc_resp-reg_receiver"/>
</dbReference>
<reference evidence="12" key="1">
    <citation type="submission" date="2016-10" db="EMBL/GenBank/DDBJ databases">
        <authorList>
            <person name="Varghese N."/>
            <person name="Submissions S."/>
        </authorList>
    </citation>
    <scope>NUCLEOTIDE SEQUENCE [LARGE SCALE GENOMIC DNA]</scope>
    <source>
        <strain evidence="12">CGMCC 1.8946</strain>
    </source>
</reference>
<dbReference type="FunFam" id="3.40.50.2300:FF:000001">
    <property type="entry name" value="DNA-binding response regulator PhoB"/>
    <property type="match status" value="1"/>
</dbReference>
<dbReference type="InterPro" id="IPR039420">
    <property type="entry name" value="WalR-like"/>
</dbReference>
<dbReference type="GO" id="GO:0000976">
    <property type="term" value="F:transcription cis-regulatory region binding"/>
    <property type="evidence" value="ECO:0007669"/>
    <property type="project" value="TreeGrafter"/>
</dbReference>
<dbReference type="Proteomes" id="UP000198601">
    <property type="component" value="Unassembled WGS sequence"/>
</dbReference>
<dbReference type="Pfam" id="PF00072">
    <property type="entry name" value="Response_reg"/>
    <property type="match status" value="1"/>
</dbReference>
<evidence type="ECO:0000256" key="8">
    <source>
        <dbReference type="PROSITE-ProRule" id="PRU01091"/>
    </source>
</evidence>
<dbReference type="GO" id="GO:0005829">
    <property type="term" value="C:cytosol"/>
    <property type="evidence" value="ECO:0007669"/>
    <property type="project" value="TreeGrafter"/>
</dbReference>
<dbReference type="SMART" id="SM00862">
    <property type="entry name" value="Trans_reg_C"/>
    <property type="match status" value="1"/>
</dbReference>